<evidence type="ECO:0000256" key="1">
    <source>
        <dbReference type="SAM" id="SignalP"/>
    </source>
</evidence>
<accession>A0A3E0E4G5</accession>
<sequence>MKYTVLFTIAILLISSCASDKFSMQLTGQEMIEKSIAFHDPKGSWKDLKATFILEDSLPAPRSSRSYSFTLDNSQSIMSYSIDGISYIVHHDSLQVEMGEITLDRALRSRNYYTFLWGLPMKLQDPGTKIESMVTMEELNGSEYHVVRVPYEKDIWYFYLEPETYRMAAYKFYQDEPNQTGEMIYLEGIAEFEGMKIPANRSWYRTEKSEFLGTDKLIRIQPLSN</sequence>
<dbReference type="Proteomes" id="UP000256405">
    <property type="component" value="Unassembled WGS sequence"/>
</dbReference>
<organism evidence="2 3">
    <name type="scientific">Algoriphagus antarcticus</name>
    <dbReference type="NCBI Taxonomy" id="238540"/>
    <lineage>
        <taxon>Bacteria</taxon>
        <taxon>Pseudomonadati</taxon>
        <taxon>Bacteroidota</taxon>
        <taxon>Cytophagia</taxon>
        <taxon>Cytophagales</taxon>
        <taxon>Cyclobacteriaceae</taxon>
        <taxon>Algoriphagus</taxon>
    </lineage>
</organism>
<feature type="signal peptide" evidence="1">
    <location>
        <begin position="1"/>
        <end position="18"/>
    </location>
</feature>
<dbReference type="EMBL" id="QUNF01000002">
    <property type="protein sequence ID" value="REG92633.1"/>
    <property type="molecule type" value="Genomic_DNA"/>
</dbReference>
<name>A0A3E0E4G5_9BACT</name>
<dbReference type="PROSITE" id="PS51257">
    <property type="entry name" value="PROKAR_LIPOPROTEIN"/>
    <property type="match status" value="1"/>
</dbReference>
<feature type="chain" id="PRO_5017658654" evidence="1">
    <location>
        <begin position="19"/>
        <end position="225"/>
    </location>
</feature>
<dbReference type="AlphaFoldDB" id="A0A3E0E4G5"/>
<reference evidence="2 3" key="1">
    <citation type="submission" date="2018-08" db="EMBL/GenBank/DDBJ databases">
        <title>Genomic Encyclopedia of Archaeal and Bacterial Type Strains, Phase II (KMG-II): from individual species to whole genera.</title>
        <authorList>
            <person name="Goeker M."/>
        </authorList>
    </citation>
    <scope>NUCLEOTIDE SEQUENCE [LARGE SCALE GENOMIC DNA]</scope>
    <source>
        <strain evidence="2 3">DSM 15986</strain>
    </source>
</reference>
<evidence type="ECO:0000313" key="3">
    <source>
        <dbReference type="Proteomes" id="UP000256405"/>
    </source>
</evidence>
<comment type="caution">
    <text evidence="2">The sequence shown here is derived from an EMBL/GenBank/DDBJ whole genome shotgun (WGS) entry which is preliminary data.</text>
</comment>
<gene>
    <name evidence="2" type="ORF">C8N25_10231</name>
</gene>
<keyword evidence="3" id="KW-1185">Reference proteome</keyword>
<dbReference type="InterPro" id="IPR045444">
    <property type="entry name" value="DUF6503"/>
</dbReference>
<dbReference type="OrthoDB" id="1489248at2"/>
<protein>
    <submittedName>
        <fullName evidence="2">Uncharacterized protein</fullName>
    </submittedName>
</protein>
<dbReference type="Pfam" id="PF20113">
    <property type="entry name" value="DUF6503"/>
    <property type="match status" value="1"/>
</dbReference>
<dbReference type="RefSeq" id="WP_086541527.1">
    <property type="nucleotide sequence ID" value="NZ_MSSW01000030.1"/>
</dbReference>
<evidence type="ECO:0000313" key="2">
    <source>
        <dbReference type="EMBL" id="REG92633.1"/>
    </source>
</evidence>
<keyword evidence="1" id="KW-0732">Signal</keyword>
<proteinExistence type="predicted"/>